<keyword evidence="5" id="KW-1185">Reference proteome</keyword>
<evidence type="ECO:0000256" key="2">
    <source>
        <dbReference type="SAM" id="MobiDB-lite"/>
    </source>
</evidence>
<proteinExistence type="predicted"/>
<feature type="region of interest" description="Disordered" evidence="2">
    <location>
        <begin position="360"/>
        <end position="398"/>
    </location>
</feature>
<feature type="coiled-coil region" evidence="1">
    <location>
        <begin position="118"/>
        <end position="170"/>
    </location>
</feature>
<feature type="compositionally biased region" description="Low complexity" evidence="2">
    <location>
        <begin position="488"/>
        <end position="504"/>
    </location>
</feature>
<feature type="coiled-coil region" evidence="1">
    <location>
        <begin position="33"/>
        <end position="88"/>
    </location>
</feature>
<dbReference type="GO" id="GO:0000139">
    <property type="term" value="C:Golgi membrane"/>
    <property type="evidence" value="ECO:0007669"/>
    <property type="project" value="InterPro"/>
</dbReference>
<accession>A0A8B9N5P0</accession>
<evidence type="ECO:0000256" key="1">
    <source>
        <dbReference type="SAM" id="Coils"/>
    </source>
</evidence>
<organism evidence="4 5">
    <name type="scientific">Accipiter nisus</name>
    <name type="common">Eurasian sparrowhawk</name>
    <dbReference type="NCBI Taxonomy" id="211598"/>
    <lineage>
        <taxon>Eukaryota</taxon>
        <taxon>Metazoa</taxon>
        <taxon>Chordata</taxon>
        <taxon>Craniata</taxon>
        <taxon>Vertebrata</taxon>
        <taxon>Euteleostomi</taxon>
        <taxon>Archelosauria</taxon>
        <taxon>Archosauria</taxon>
        <taxon>Dinosauria</taxon>
        <taxon>Saurischia</taxon>
        <taxon>Theropoda</taxon>
        <taxon>Coelurosauria</taxon>
        <taxon>Aves</taxon>
        <taxon>Neognathae</taxon>
        <taxon>Neoaves</taxon>
        <taxon>Telluraves</taxon>
        <taxon>Accipitrimorphae</taxon>
        <taxon>Accipitriformes</taxon>
        <taxon>Accipitridae</taxon>
        <taxon>Accipitrinae</taxon>
        <taxon>Accipiter</taxon>
    </lineage>
</organism>
<dbReference type="Proteomes" id="UP000694541">
    <property type="component" value="Unplaced"/>
</dbReference>
<keyword evidence="1" id="KW-0175">Coiled coil</keyword>
<feature type="region of interest" description="Disordered" evidence="2">
    <location>
        <begin position="485"/>
        <end position="519"/>
    </location>
</feature>
<evidence type="ECO:0000313" key="4">
    <source>
        <dbReference type="Ensembl" id="ENSANIP00000014418.1"/>
    </source>
</evidence>
<keyword evidence="3" id="KW-0472">Membrane</keyword>
<evidence type="ECO:0008006" key="6">
    <source>
        <dbReference type="Google" id="ProtNLM"/>
    </source>
</evidence>
<feature type="region of interest" description="Disordered" evidence="2">
    <location>
        <begin position="285"/>
        <end position="315"/>
    </location>
</feature>
<name>A0A8B9N5P0_9AVES</name>
<sequence length="692" mass="78121">MGTGMCSRRQKGLLQTGFCLVTVACLGSGVFMYNHLQQKVRNAEALAQKYKQQQEALSAQLQVVYEHRSRLERSLQKERGEHKKTKEDFLVYKLEAQEALNKEKQDSMNRYGALSSQHKILKNQHEDVKKQLLDLQLQHNSLKLEHRKTLETHSQKYAQLQQEKDSEVTNLQDTVFKLREESKLLRKAHQEVHSQLLNAQAQMEEFRQLKEALQKMPSFKGGGGGAGKGQQQFQVPKEQPMVPANSQLQLARQKVFPVNQENRPVGNPLASQVSGVQKQADGPLLQGQNLYSNDGPRPQANVLFTHPVPPQDANSLPDAMPAWPARREDGHVIRFTRTMNSLPNGNPDLKMVMRIQVKSNEESQAPGLSLSDLKQPSAAEKPQLPENHHSTGSKQVQMQSWKDIVNKVNAQMDEEQVHGYPKSLRFDPKPGQEMQKGSPQPPSQKRGEEHQIADQEGEKERTDDEELEMDAGVIEREENLHSQKETVAQEPMMPDDAADPAQDPNNQGEDEFEEAELERPDFEEKVGGLEKFKEPSVKEESKEKPLKVTDLRATSRGQGEIPSYEWGEAESLRTQIKTSHSWMDPYPTARIWQAGETSLSVNRWVGQYQNLFWPCPLCLLKSSLGFAAPMWLERLFIGDGSLHSCYYRGLCHQAPERPKPETIICYAWGLVSAAIAVPGVGMQQAVGSSDNM</sequence>
<dbReference type="PANTHER" id="PTHR22909:SF23">
    <property type="entry name" value="GOLGI INTEGRAL MEMBRANE PROTEIN 4-LIKE"/>
    <property type="match status" value="1"/>
</dbReference>
<protein>
    <recommendedName>
        <fullName evidence="6">Golgi integral membrane protein 4</fullName>
    </recommendedName>
</protein>
<dbReference type="Ensembl" id="ENSANIT00000014913.1">
    <property type="protein sequence ID" value="ENSANIP00000014418.1"/>
    <property type="gene ID" value="ENSANIG00000009785.1"/>
</dbReference>
<evidence type="ECO:0000256" key="3">
    <source>
        <dbReference type="SAM" id="Phobius"/>
    </source>
</evidence>
<reference evidence="4" key="2">
    <citation type="submission" date="2025-09" db="UniProtKB">
        <authorList>
            <consortium name="Ensembl"/>
        </authorList>
    </citation>
    <scope>IDENTIFICATION</scope>
</reference>
<feature type="region of interest" description="Disordered" evidence="2">
    <location>
        <begin position="421"/>
        <end position="466"/>
    </location>
</feature>
<dbReference type="AlphaFoldDB" id="A0A8B9N5P0"/>
<evidence type="ECO:0000313" key="5">
    <source>
        <dbReference type="Proteomes" id="UP000694541"/>
    </source>
</evidence>
<dbReference type="PANTHER" id="PTHR22909">
    <property type="entry name" value="GOLGI INTEGRAL MEMBRANE PROTEIN 4"/>
    <property type="match status" value="1"/>
</dbReference>
<keyword evidence="3" id="KW-1133">Transmembrane helix</keyword>
<reference evidence="4" key="1">
    <citation type="submission" date="2025-08" db="UniProtKB">
        <authorList>
            <consortium name="Ensembl"/>
        </authorList>
    </citation>
    <scope>IDENTIFICATION</scope>
</reference>
<feature type="compositionally biased region" description="Basic and acidic residues" evidence="2">
    <location>
        <begin position="445"/>
        <end position="462"/>
    </location>
</feature>
<feature type="transmembrane region" description="Helical" evidence="3">
    <location>
        <begin position="12"/>
        <end position="33"/>
    </location>
</feature>
<dbReference type="InterPro" id="IPR042336">
    <property type="entry name" value="GOLIM4"/>
</dbReference>
<keyword evidence="3" id="KW-0812">Transmembrane</keyword>